<sequence>MSLVLGGVFATVYALSTIPSFFTVEKLGRRPLFLIGASGQGISFIITMACLAAPDTPNNAKGAAVGLYLYIFFFAWSVLQLPWVYPPEISPLRTRTAAVSVSTCTNWICNFAVVMFTPLFISSTRWGAYLFFALMNFIWIPIIFLFYPETAGRRLEEIDLIFAKAHLEHKPAYRVAKEMPKLSAAEIEAEAEKIGLFEAIIDTEAGSASPGEETSSSRSGHASDAASVANKPQ</sequence>
<dbReference type="STRING" id="1305764.R9P378"/>
<dbReference type="RefSeq" id="XP_012189299.1">
    <property type="nucleotide sequence ID" value="XM_012333909.1"/>
</dbReference>
<name>R9P378_PSEHS</name>
<dbReference type="Proteomes" id="UP000014071">
    <property type="component" value="Unassembled WGS sequence"/>
</dbReference>
<dbReference type="eggNOG" id="KOG0254">
    <property type="taxonomic scope" value="Eukaryota"/>
</dbReference>
<evidence type="ECO:0000259" key="8">
    <source>
        <dbReference type="PROSITE" id="PS50850"/>
    </source>
</evidence>
<dbReference type="PROSITE" id="PS50850">
    <property type="entry name" value="MFS"/>
    <property type="match status" value="1"/>
</dbReference>
<feature type="transmembrane region" description="Helical" evidence="7">
    <location>
        <begin position="65"/>
        <end position="85"/>
    </location>
</feature>
<dbReference type="InterPro" id="IPR005829">
    <property type="entry name" value="Sugar_transporter_CS"/>
</dbReference>
<dbReference type="AlphaFoldDB" id="R9P378"/>
<dbReference type="PANTHER" id="PTHR48022:SF55">
    <property type="entry name" value="SUGAR TRANSPORTER STL1"/>
    <property type="match status" value="1"/>
</dbReference>
<dbReference type="Gene3D" id="1.20.1250.20">
    <property type="entry name" value="MFS general substrate transporter like domains"/>
    <property type="match status" value="1"/>
</dbReference>
<evidence type="ECO:0000256" key="4">
    <source>
        <dbReference type="ARBA" id="ARBA00022989"/>
    </source>
</evidence>
<feature type="region of interest" description="Disordered" evidence="6">
    <location>
        <begin position="204"/>
        <end position="233"/>
    </location>
</feature>
<organism evidence="9 10">
    <name type="scientific">Pseudozyma hubeiensis (strain SY62)</name>
    <name type="common">Yeast</name>
    <dbReference type="NCBI Taxonomy" id="1305764"/>
    <lineage>
        <taxon>Eukaryota</taxon>
        <taxon>Fungi</taxon>
        <taxon>Dikarya</taxon>
        <taxon>Basidiomycota</taxon>
        <taxon>Ustilaginomycotina</taxon>
        <taxon>Ustilaginomycetes</taxon>
        <taxon>Ustilaginales</taxon>
        <taxon>Ustilaginaceae</taxon>
        <taxon>Pseudozyma</taxon>
    </lineage>
</organism>
<dbReference type="HOGENOM" id="CLU_1190336_0_0_1"/>
<dbReference type="InterPro" id="IPR050360">
    <property type="entry name" value="MFS_Sugar_Transporters"/>
</dbReference>
<dbReference type="SUPFAM" id="SSF103473">
    <property type="entry name" value="MFS general substrate transporter"/>
    <property type="match status" value="1"/>
</dbReference>
<evidence type="ECO:0000256" key="6">
    <source>
        <dbReference type="SAM" id="MobiDB-lite"/>
    </source>
</evidence>
<keyword evidence="3 7" id="KW-0812">Transmembrane</keyword>
<reference evidence="10" key="1">
    <citation type="journal article" date="2013" name="Genome Announc.">
        <title>Draft genome sequence of the basidiomycetous yeast-like fungus Pseudozyma hubeiensis SY62, which produces an abundant amount of the biosurfactant mannosylerythritol lipids.</title>
        <authorList>
            <person name="Konishi M."/>
            <person name="Hatada Y."/>
            <person name="Horiuchi J."/>
        </authorList>
    </citation>
    <scope>NUCLEOTIDE SEQUENCE [LARGE SCALE GENOMIC DNA]</scope>
    <source>
        <strain evidence="10">SY62</strain>
    </source>
</reference>
<evidence type="ECO:0000256" key="5">
    <source>
        <dbReference type="ARBA" id="ARBA00023136"/>
    </source>
</evidence>
<comment type="similarity">
    <text evidence="2">Belongs to the major facilitator superfamily. Sugar transporter (TC 2.A.1.1) family.</text>
</comment>
<feature type="domain" description="Major facilitator superfamily (MFS) profile" evidence="8">
    <location>
        <begin position="1"/>
        <end position="151"/>
    </location>
</feature>
<dbReference type="GO" id="GO:0005351">
    <property type="term" value="F:carbohydrate:proton symporter activity"/>
    <property type="evidence" value="ECO:0007669"/>
    <property type="project" value="TreeGrafter"/>
</dbReference>
<evidence type="ECO:0000313" key="9">
    <source>
        <dbReference type="EMBL" id="GAC95712.1"/>
    </source>
</evidence>
<feature type="transmembrane region" description="Helical" evidence="7">
    <location>
        <begin position="32"/>
        <end position="53"/>
    </location>
</feature>
<feature type="transmembrane region" description="Helical" evidence="7">
    <location>
        <begin position="97"/>
        <end position="121"/>
    </location>
</feature>
<dbReference type="GO" id="GO:0016020">
    <property type="term" value="C:membrane"/>
    <property type="evidence" value="ECO:0007669"/>
    <property type="project" value="UniProtKB-SubCell"/>
</dbReference>
<dbReference type="OrthoDB" id="2544694at2759"/>
<dbReference type="InterPro" id="IPR020846">
    <property type="entry name" value="MFS_dom"/>
</dbReference>
<keyword evidence="10" id="KW-1185">Reference proteome</keyword>
<dbReference type="InterPro" id="IPR036259">
    <property type="entry name" value="MFS_trans_sf"/>
</dbReference>
<evidence type="ECO:0000256" key="3">
    <source>
        <dbReference type="ARBA" id="ARBA00022692"/>
    </source>
</evidence>
<dbReference type="PANTHER" id="PTHR48022">
    <property type="entry name" value="PLASTIDIC GLUCOSE TRANSPORTER 4"/>
    <property type="match status" value="1"/>
</dbReference>
<protein>
    <submittedName>
        <fullName evidence="9">Sugar transporter</fullName>
    </submittedName>
</protein>
<evidence type="ECO:0000256" key="7">
    <source>
        <dbReference type="SAM" id="Phobius"/>
    </source>
</evidence>
<comment type="subcellular location">
    <subcellularLocation>
        <location evidence="1">Membrane</location>
        <topology evidence="1">Multi-pass membrane protein</topology>
    </subcellularLocation>
</comment>
<gene>
    <name evidence="9" type="ORF">PHSY_003288</name>
</gene>
<dbReference type="InterPro" id="IPR005828">
    <property type="entry name" value="MFS_sugar_transport-like"/>
</dbReference>
<dbReference type="Pfam" id="PF00083">
    <property type="entry name" value="Sugar_tr"/>
    <property type="match status" value="1"/>
</dbReference>
<keyword evidence="9" id="KW-0813">Transport</keyword>
<evidence type="ECO:0000256" key="1">
    <source>
        <dbReference type="ARBA" id="ARBA00004141"/>
    </source>
</evidence>
<dbReference type="PROSITE" id="PS00216">
    <property type="entry name" value="SUGAR_TRANSPORT_1"/>
    <property type="match status" value="1"/>
</dbReference>
<dbReference type="EMBL" id="DF238796">
    <property type="protein sequence ID" value="GAC95712.1"/>
    <property type="molecule type" value="Genomic_DNA"/>
</dbReference>
<keyword evidence="9" id="KW-0762">Sugar transport</keyword>
<dbReference type="GeneID" id="24108578"/>
<feature type="transmembrane region" description="Helical" evidence="7">
    <location>
        <begin position="128"/>
        <end position="147"/>
    </location>
</feature>
<keyword evidence="5 7" id="KW-0472">Membrane</keyword>
<evidence type="ECO:0000256" key="2">
    <source>
        <dbReference type="ARBA" id="ARBA00010992"/>
    </source>
</evidence>
<accession>R9P378</accession>
<dbReference type="GO" id="GO:0015793">
    <property type="term" value="P:glycerol transmembrane transport"/>
    <property type="evidence" value="ECO:0007669"/>
    <property type="project" value="TreeGrafter"/>
</dbReference>
<proteinExistence type="inferred from homology"/>
<evidence type="ECO:0000313" key="10">
    <source>
        <dbReference type="Proteomes" id="UP000014071"/>
    </source>
</evidence>
<keyword evidence="4 7" id="KW-1133">Transmembrane helix</keyword>